<evidence type="ECO:0000313" key="5">
    <source>
        <dbReference type="EMBL" id="MBB3905486.1"/>
    </source>
</evidence>
<dbReference type="EMBL" id="BSPG01000016">
    <property type="protein sequence ID" value="GLS44968.1"/>
    <property type="molecule type" value="Genomic_DNA"/>
</dbReference>
<reference evidence="5 6" key="3">
    <citation type="submission" date="2020-08" db="EMBL/GenBank/DDBJ databases">
        <title>Genomic Encyclopedia of Type Strains, Phase IV (KMG-IV): sequencing the most valuable type-strain genomes for metagenomic binning, comparative biology and taxonomic classification.</title>
        <authorList>
            <person name="Goeker M."/>
        </authorList>
    </citation>
    <scope>NUCLEOTIDE SEQUENCE [LARGE SCALE GENOMIC DNA]</scope>
    <source>
        <strain evidence="5 6">DSM 24105</strain>
    </source>
</reference>
<evidence type="ECO:0000259" key="2">
    <source>
        <dbReference type="Pfam" id="PF10119"/>
    </source>
</evidence>
<dbReference type="Proteomes" id="UP000517759">
    <property type="component" value="Unassembled WGS sequence"/>
</dbReference>
<evidence type="ECO:0000259" key="1">
    <source>
        <dbReference type="Pfam" id="PF08242"/>
    </source>
</evidence>
<evidence type="ECO:0000313" key="7">
    <source>
        <dbReference type="Proteomes" id="UP001156881"/>
    </source>
</evidence>
<dbReference type="EMBL" id="JACIDN010000012">
    <property type="protein sequence ID" value="MBB3905486.1"/>
    <property type="molecule type" value="Genomic_DNA"/>
</dbReference>
<accession>A0A7W6AMS6</accession>
<reference evidence="4" key="4">
    <citation type="submission" date="2023-01" db="EMBL/GenBank/DDBJ databases">
        <title>Draft genome sequence of Methylobacterium brachythecii strain NBRC 107710.</title>
        <authorList>
            <person name="Sun Q."/>
            <person name="Mori K."/>
        </authorList>
    </citation>
    <scope>NUCLEOTIDE SEQUENCE</scope>
    <source>
        <strain evidence="4">NBRC 107710</strain>
    </source>
</reference>
<feature type="domain" description="PKMT C-terminal winged helix" evidence="3">
    <location>
        <begin position="430"/>
        <end position="516"/>
    </location>
</feature>
<keyword evidence="5" id="KW-0808">Transferase</keyword>
<dbReference type="SUPFAM" id="SSF53335">
    <property type="entry name" value="S-adenosyl-L-methionine-dependent methyltransferases"/>
    <property type="match status" value="1"/>
</dbReference>
<dbReference type="InterPro" id="IPR048976">
    <property type="entry name" value="WHD_PKMT"/>
</dbReference>
<dbReference type="Pfam" id="PF21782">
    <property type="entry name" value="WHD_PKMT"/>
    <property type="match status" value="1"/>
</dbReference>
<dbReference type="InterPro" id="IPR050723">
    <property type="entry name" value="CFA/CMAS"/>
</dbReference>
<keyword evidence="5" id="KW-0489">Methyltransferase</keyword>
<dbReference type="RefSeq" id="WP_183513332.1">
    <property type="nucleotide sequence ID" value="NZ_BSPG01000016.1"/>
</dbReference>
<feature type="domain" description="Methyltransferase regulatory" evidence="2">
    <location>
        <begin position="221"/>
        <end position="304"/>
    </location>
</feature>
<gene>
    <name evidence="4" type="ORF">GCM10007884_29570</name>
    <name evidence="5" type="ORF">GGR33_005024</name>
</gene>
<name>A0A7W6AMS6_9HYPH</name>
<keyword evidence="7" id="KW-1185">Reference proteome</keyword>
<protein>
    <submittedName>
        <fullName evidence="5">SAM-dependent methyltransferase</fullName>
    </submittedName>
</protein>
<dbReference type="Proteomes" id="UP001156881">
    <property type="component" value="Unassembled WGS sequence"/>
</dbReference>
<evidence type="ECO:0000313" key="6">
    <source>
        <dbReference type="Proteomes" id="UP000517759"/>
    </source>
</evidence>
<proteinExistence type="predicted"/>
<dbReference type="InterPro" id="IPR029063">
    <property type="entry name" value="SAM-dependent_MTases_sf"/>
</dbReference>
<reference evidence="7" key="2">
    <citation type="journal article" date="2019" name="Int. J. Syst. Evol. Microbiol.">
        <title>The Global Catalogue of Microorganisms (GCM) 10K type strain sequencing project: providing services to taxonomists for standard genome sequencing and annotation.</title>
        <authorList>
            <consortium name="The Broad Institute Genomics Platform"/>
            <consortium name="The Broad Institute Genome Sequencing Center for Infectious Disease"/>
            <person name="Wu L."/>
            <person name="Ma J."/>
        </authorList>
    </citation>
    <scope>NUCLEOTIDE SEQUENCE [LARGE SCALE GENOMIC DNA]</scope>
    <source>
        <strain evidence="7">NBRC 107710</strain>
    </source>
</reference>
<dbReference type="CDD" id="cd02440">
    <property type="entry name" value="AdoMet_MTases"/>
    <property type="match status" value="1"/>
</dbReference>
<dbReference type="GO" id="GO:0032259">
    <property type="term" value="P:methylation"/>
    <property type="evidence" value="ECO:0007669"/>
    <property type="project" value="UniProtKB-KW"/>
</dbReference>
<dbReference type="Pfam" id="PF08242">
    <property type="entry name" value="Methyltransf_12"/>
    <property type="match status" value="1"/>
</dbReference>
<dbReference type="PANTHER" id="PTHR43667">
    <property type="entry name" value="CYCLOPROPANE-FATTY-ACYL-PHOSPHOLIPID SYNTHASE"/>
    <property type="match status" value="1"/>
</dbReference>
<evidence type="ECO:0000259" key="3">
    <source>
        <dbReference type="Pfam" id="PF21782"/>
    </source>
</evidence>
<evidence type="ECO:0000313" key="4">
    <source>
        <dbReference type="EMBL" id="GLS44968.1"/>
    </source>
</evidence>
<organism evidence="5 6">
    <name type="scientific">Methylobacterium brachythecii</name>
    <dbReference type="NCBI Taxonomy" id="1176177"/>
    <lineage>
        <taxon>Bacteria</taxon>
        <taxon>Pseudomonadati</taxon>
        <taxon>Pseudomonadota</taxon>
        <taxon>Alphaproteobacteria</taxon>
        <taxon>Hyphomicrobiales</taxon>
        <taxon>Methylobacteriaceae</taxon>
        <taxon>Methylobacterium</taxon>
    </lineage>
</organism>
<dbReference type="GO" id="GO:0008168">
    <property type="term" value="F:methyltransferase activity"/>
    <property type="evidence" value="ECO:0007669"/>
    <property type="project" value="UniProtKB-KW"/>
</dbReference>
<sequence length="536" mass="58333">MITIQKAARTETSSYDEVPYTSRAFPATDPRRLSAIARLFGLNPPSPAKARILEIGCAGGGNLLPLAARMPEASFVGIDASGKHIAQALEQAETLGIDNVRFEHLLVQDLDDSFGSFDYVICHGVYSWVPSEVQDAILDKCRLRLTPDGVAFISYNTYPGWKTREIVRDAMMFHTGGVEDLRAKLGHGRGMLDFMREMAAPGTLFTEILQGEAPGIATGEDAYLIHEFLEAHNAPCYFHDFAKRARSAGLAYLADATLATMFTDNLEPSARDRLIVACGGDQILLEQYLDFCRNRQFRQSLLVHADKGQAIDRRLTDERLRGLHYRSLFHTRSPDADGRGFVYEGRNGWARAESALERTALDTIFSAQGRALDYGTWEAGVAARLGATAMDRSAFAGFVSLLVTRGLLDVLGEGCEADAADSSTEHLHADELALRMVAAGQLDVTNAYHELSRLSPVDAVVLPRLAEDDLGEAVFEAVEAGQIKLLIDGTPITDTEILRSESQRHAESSIARLRALGFVQGGRSQAPGSEAVATGA</sequence>
<comment type="caution">
    <text evidence="5">The sequence shown here is derived from an EMBL/GenBank/DDBJ whole genome shotgun (WGS) entry which is preliminary data.</text>
</comment>
<dbReference type="Pfam" id="PF10119">
    <property type="entry name" value="MethyTransf_Reg"/>
    <property type="match status" value="1"/>
</dbReference>
<dbReference type="InterPro" id="IPR018773">
    <property type="entry name" value="MeTrfase_reg_dom_prd"/>
</dbReference>
<dbReference type="AlphaFoldDB" id="A0A7W6AMS6"/>
<dbReference type="Gene3D" id="3.40.50.150">
    <property type="entry name" value="Vaccinia Virus protein VP39"/>
    <property type="match status" value="1"/>
</dbReference>
<feature type="domain" description="Methyltransferase type 12" evidence="1">
    <location>
        <begin position="53"/>
        <end position="150"/>
    </location>
</feature>
<reference evidence="4" key="1">
    <citation type="journal article" date="2014" name="Int. J. Syst. Evol. Microbiol.">
        <title>Complete genome of a new Firmicutes species belonging to the dominant human colonic microbiota ('Ruminococcus bicirculans') reveals two chromosomes and a selective capacity to utilize plant glucans.</title>
        <authorList>
            <consortium name="NISC Comparative Sequencing Program"/>
            <person name="Wegmann U."/>
            <person name="Louis P."/>
            <person name="Goesmann A."/>
            <person name="Henrissat B."/>
            <person name="Duncan S.H."/>
            <person name="Flint H.J."/>
        </authorList>
    </citation>
    <scope>NUCLEOTIDE SEQUENCE</scope>
    <source>
        <strain evidence="4">NBRC 107710</strain>
    </source>
</reference>
<dbReference type="InterPro" id="IPR013217">
    <property type="entry name" value="Methyltransf_12"/>
</dbReference>
<dbReference type="PANTHER" id="PTHR43667:SF2">
    <property type="entry name" value="FATTY ACID C-METHYL TRANSFERASE"/>
    <property type="match status" value="1"/>
</dbReference>